<name>A0A8X6K8Y8_TRICU</name>
<keyword evidence="2" id="KW-1185">Reference proteome</keyword>
<sequence length="89" mass="10247">MNQQQIREARKDKSLSTQDLIRIKKEVRRGCSNNESQARPYYFRRRADSRRLGFASTAERVFVLVQFARSSSRRSASVEVLSGYSTGSL</sequence>
<proteinExistence type="predicted"/>
<organism evidence="1 2">
    <name type="scientific">Trichonephila clavata</name>
    <name type="common">Joro spider</name>
    <name type="synonym">Nephila clavata</name>
    <dbReference type="NCBI Taxonomy" id="2740835"/>
    <lineage>
        <taxon>Eukaryota</taxon>
        <taxon>Metazoa</taxon>
        <taxon>Ecdysozoa</taxon>
        <taxon>Arthropoda</taxon>
        <taxon>Chelicerata</taxon>
        <taxon>Arachnida</taxon>
        <taxon>Araneae</taxon>
        <taxon>Araneomorphae</taxon>
        <taxon>Entelegynae</taxon>
        <taxon>Araneoidea</taxon>
        <taxon>Nephilidae</taxon>
        <taxon>Trichonephila</taxon>
    </lineage>
</organism>
<evidence type="ECO:0000313" key="2">
    <source>
        <dbReference type="Proteomes" id="UP000887116"/>
    </source>
</evidence>
<dbReference type="EMBL" id="BMAO01010227">
    <property type="protein sequence ID" value="GFQ65731.1"/>
    <property type="molecule type" value="Genomic_DNA"/>
</dbReference>
<dbReference type="AlphaFoldDB" id="A0A8X6K8Y8"/>
<accession>A0A8X6K8Y8</accession>
<protein>
    <submittedName>
        <fullName evidence="1">Uncharacterized protein</fullName>
    </submittedName>
</protein>
<reference evidence="1" key="1">
    <citation type="submission" date="2020-07" db="EMBL/GenBank/DDBJ databases">
        <title>Multicomponent nature underlies the extraordinary mechanical properties of spider dragline silk.</title>
        <authorList>
            <person name="Kono N."/>
            <person name="Nakamura H."/>
            <person name="Mori M."/>
            <person name="Yoshida Y."/>
            <person name="Ohtoshi R."/>
            <person name="Malay A.D."/>
            <person name="Moran D.A.P."/>
            <person name="Tomita M."/>
            <person name="Numata K."/>
            <person name="Arakawa K."/>
        </authorList>
    </citation>
    <scope>NUCLEOTIDE SEQUENCE</scope>
</reference>
<dbReference type="Proteomes" id="UP000887116">
    <property type="component" value="Unassembled WGS sequence"/>
</dbReference>
<comment type="caution">
    <text evidence="1">The sequence shown here is derived from an EMBL/GenBank/DDBJ whole genome shotgun (WGS) entry which is preliminary data.</text>
</comment>
<evidence type="ECO:0000313" key="1">
    <source>
        <dbReference type="EMBL" id="GFQ65731.1"/>
    </source>
</evidence>
<gene>
    <name evidence="1" type="ORF">TNCT_291621</name>
</gene>